<keyword evidence="3" id="KW-1185">Reference proteome</keyword>
<dbReference type="Pfam" id="PF00753">
    <property type="entry name" value="Lactamase_B"/>
    <property type="match status" value="1"/>
</dbReference>
<dbReference type="InterPro" id="IPR036866">
    <property type="entry name" value="RibonucZ/Hydroxyglut_hydro"/>
</dbReference>
<dbReference type="OrthoDB" id="9790149at2"/>
<organism evidence="2 3">
    <name type="scientific">Corallococcus macrosporus DSM 14697</name>
    <dbReference type="NCBI Taxonomy" id="1189310"/>
    <lineage>
        <taxon>Bacteria</taxon>
        <taxon>Pseudomonadati</taxon>
        <taxon>Myxococcota</taxon>
        <taxon>Myxococcia</taxon>
        <taxon>Myxococcales</taxon>
        <taxon>Cystobacterineae</taxon>
        <taxon>Myxococcaceae</taxon>
        <taxon>Corallococcus</taxon>
    </lineage>
</organism>
<evidence type="ECO:0000313" key="3">
    <source>
        <dbReference type="Proteomes" id="UP000217343"/>
    </source>
</evidence>
<reference evidence="2 3" key="1">
    <citation type="submission" date="2017-06" db="EMBL/GenBank/DDBJ databases">
        <title>Sequencing and comparative analysis of myxobacterial genomes.</title>
        <authorList>
            <person name="Rupp O."/>
            <person name="Goesmann A."/>
            <person name="Sogaard-Andersen L."/>
        </authorList>
    </citation>
    <scope>NUCLEOTIDE SEQUENCE [LARGE SCALE GENOMIC DNA]</scope>
    <source>
        <strain evidence="2 3">DSM 14697</strain>
    </source>
</reference>
<dbReference type="SUPFAM" id="SSF56281">
    <property type="entry name" value="Metallo-hydrolase/oxidoreductase"/>
    <property type="match status" value="1"/>
</dbReference>
<sequence>MTSPASLESLTRLNREWLHVFVAGPGQGEGLAVALPERGWLLVDGCSTADGRFPLEEVLRRWRGPADDPLHAMVLTHPHEDHVEGFAELLEELNPENVAVAAAAAPGKTLLDVARELIRGVDEAAPERLLSRKVVAAMRAVDTWEDRNPGRLMGLSDGMSLPLKGRASVEARAPDAEGIKAFLDAKGLASRLRKQANHLSLLLEVRFGTLCLVLAGDLPFLNARGGTPVPTGWETASRRHSHLGSHHGLKVPHHGSTEAMHPGWMTPRGTDSRAWLVTPYNSSKLPRLTRLEGLPRLLEHEPEVLLTAIPASKRVQAEQQVHGRISIAQLVER</sequence>
<dbReference type="AlphaFoldDB" id="A0A250JLF7"/>
<dbReference type="InterPro" id="IPR001279">
    <property type="entry name" value="Metallo-B-lactamas"/>
</dbReference>
<dbReference type="Proteomes" id="UP000217343">
    <property type="component" value="Chromosome"/>
</dbReference>
<name>A0A250JLF7_9BACT</name>
<dbReference type="EMBL" id="CP022203">
    <property type="protein sequence ID" value="ATB44478.1"/>
    <property type="molecule type" value="Genomic_DNA"/>
</dbReference>
<proteinExistence type="predicted"/>
<gene>
    <name evidence="2" type="ORF">MYMAC_000049</name>
</gene>
<accession>A0A250JLF7</accession>
<dbReference type="KEGG" id="mmas:MYMAC_000049"/>
<protein>
    <recommendedName>
        <fullName evidence="1">Metallo-beta-lactamase domain-containing protein</fullName>
    </recommendedName>
</protein>
<evidence type="ECO:0000259" key="1">
    <source>
        <dbReference type="Pfam" id="PF00753"/>
    </source>
</evidence>
<feature type="domain" description="Metallo-beta-lactamase" evidence="1">
    <location>
        <begin position="36"/>
        <end position="112"/>
    </location>
</feature>
<evidence type="ECO:0000313" key="2">
    <source>
        <dbReference type="EMBL" id="ATB44478.1"/>
    </source>
</evidence>
<dbReference type="RefSeq" id="WP_157757417.1">
    <property type="nucleotide sequence ID" value="NZ_CP022203.1"/>
</dbReference>
<dbReference type="Gene3D" id="3.60.15.10">
    <property type="entry name" value="Ribonuclease Z/Hydroxyacylglutathione hydrolase-like"/>
    <property type="match status" value="1"/>
</dbReference>